<dbReference type="EMBL" id="EU826466">
    <property type="protein sequence ID" value="ACH62184.1"/>
    <property type="molecule type" value="Genomic_DNA"/>
</dbReference>
<evidence type="ECO:0000313" key="1">
    <source>
        <dbReference type="EMBL" id="ACH62184.1"/>
    </source>
</evidence>
<dbReference type="KEGG" id="vg:6920921"/>
<reference evidence="1 2" key="1">
    <citation type="submission" date="2008-06" db="EMBL/GenBank/DDBJ databases">
        <authorList>
            <person name="Smith A.L."/>
            <person name="Paladin E.C."/>
            <person name="Jacobs-Sera D."/>
            <person name="Hendirx R.W."/>
            <person name="Hatfull G.F."/>
        </authorList>
    </citation>
    <scope>NUCLEOTIDE SEQUENCE [LARGE SCALE GENOMIC DNA]</scope>
</reference>
<dbReference type="Proteomes" id="UP000001849">
    <property type="component" value="Segment"/>
</dbReference>
<dbReference type="GeneID" id="6920921"/>
<dbReference type="InterPro" id="IPR055868">
    <property type="entry name" value="DUF7445"/>
</dbReference>
<dbReference type="RefSeq" id="YP_002225094.1">
    <property type="nucleotide sequence ID" value="NC_011273.1"/>
</dbReference>
<gene>
    <name evidence="1" type="primary">217</name>
    <name evidence="1" type="ORF">MYRNA_217</name>
</gene>
<organism evidence="1 2">
    <name type="scientific">Mycobacterium phage Myrna</name>
    <dbReference type="NCBI Taxonomy" id="546805"/>
    <lineage>
        <taxon>Viruses</taxon>
        <taxon>Duplodnaviria</taxon>
        <taxon>Heunggongvirae</taxon>
        <taxon>Uroviricota</taxon>
        <taxon>Caudoviricetes</taxon>
        <taxon>Ceeclamvirinae</taxon>
        <taxon>Myrnavirus</taxon>
        <taxon>Myrnavirus myrna</taxon>
    </lineage>
</organism>
<proteinExistence type="predicted"/>
<keyword evidence="2" id="KW-1185">Reference proteome</keyword>
<dbReference type="Pfam" id="PF24232">
    <property type="entry name" value="DUF7445"/>
    <property type="match status" value="1"/>
</dbReference>
<accession>B5LJI7</accession>
<evidence type="ECO:0000313" key="2">
    <source>
        <dbReference type="Proteomes" id="UP000001849"/>
    </source>
</evidence>
<name>B5LJI7_9CAUD</name>
<dbReference type="OrthoDB" id="28126at10239"/>
<protein>
    <submittedName>
        <fullName evidence="1">Uncharacterized protein</fullName>
    </submittedName>
</protein>
<sequence>MTRPTAQSSAAGVKRPTSAVGLSPLEWGDKCFLCGNSIAEGAGEGFYQSKKGGFLRCHRGCLSTMEMAGGHPKDFHRVMAERKQSPVHDKPVHQDVEAEKLQVEYDDEMPPPAQAYNGPRSIKFDDLQHLQGFITQRGAIPDHVRVFIGDYVIQAGGGG</sequence>